<dbReference type="GO" id="GO:0010024">
    <property type="term" value="P:phytochromobilin biosynthetic process"/>
    <property type="evidence" value="ECO:0007669"/>
    <property type="project" value="InterPro"/>
</dbReference>
<dbReference type="InterPro" id="IPR009249">
    <property type="entry name" value="Ferredoxin-dep_bilin_Rdtase"/>
</dbReference>
<dbReference type="Pfam" id="PF05996">
    <property type="entry name" value="Fe_bilin_red"/>
    <property type="match status" value="1"/>
</dbReference>
<evidence type="ECO:0000313" key="1">
    <source>
        <dbReference type="EMBL" id="OGL42552.1"/>
    </source>
</evidence>
<evidence type="ECO:0000313" key="2">
    <source>
        <dbReference type="Proteomes" id="UP000178526"/>
    </source>
</evidence>
<proteinExistence type="predicted"/>
<organism evidence="1 2">
    <name type="scientific">Candidatus Schekmanbacteria bacterium GWA2_38_11</name>
    <dbReference type="NCBI Taxonomy" id="1817876"/>
    <lineage>
        <taxon>Bacteria</taxon>
        <taxon>Candidatus Schekmaniibacteriota</taxon>
    </lineage>
</organism>
<dbReference type="GO" id="GO:0016636">
    <property type="term" value="F:oxidoreductase activity, acting on the CH-CH group of donors, iron-sulfur protein as acceptor"/>
    <property type="evidence" value="ECO:0007669"/>
    <property type="project" value="InterPro"/>
</dbReference>
<dbReference type="AlphaFoldDB" id="A0A1F7RLW5"/>
<dbReference type="Proteomes" id="UP000178526">
    <property type="component" value="Unassembled WGS sequence"/>
</dbReference>
<dbReference type="GO" id="GO:0050897">
    <property type="term" value="F:cobalt ion binding"/>
    <property type="evidence" value="ECO:0007669"/>
    <property type="project" value="InterPro"/>
</dbReference>
<comment type="caution">
    <text evidence="1">The sequence shown here is derived from an EMBL/GenBank/DDBJ whole genome shotgun (WGS) entry which is preliminary data.</text>
</comment>
<dbReference type="Gene3D" id="3.40.1500.20">
    <property type="match status" value="1"/>
</dbReference>
<dbReference type="EMBL" id="MGDB01000039">
    <property type="protein sequence ID" value="OGL42552.1"/>
    <property type="molecule type" value="Genomic_DNA"/>
</dbReference>
<accession>A0A1F7RLW5</accession>
<reference evidence="1 2" key="1">
    <citation type="journal article" date="2016" name="Nat. Commun.">
        <title>Thousands of microbial genomes shed light on interconnected biogeochemical processes in an aquifer system.</title>
        <authorList>
            <person name="Anantharaman K."/>
            <person name="Brown C.T."/>
            <person name="Hug L.A."/>
            <person name="Sharon I."/>
            <person name="Castelle C.J."/>
            <person name="Probst A.J."/>
            <person name="Thomas B.C."/>
            <person name="Singh A."/>
            <person name="Wilkins M.J."/>
            <person name="Karaoz U."/>
            <person name="Brodie E.L."/>
            <person name="Williams K.H."/>
            <person name="Hubbard S.S."/>
            <person name="Banfield J.F."/>
        </authorList>
    </citation>
    <scope>NUCLEOTIDE SEQUENCE [LARGE SCALE GENOMIC DNA]</scope>
</reference>
<name>A0A1F7RLW5_9BACT</name>
<gene>
    <name evidence="1" type="ORF">A2042_04185</name>
</gene>
<protein>
    <submittedName>
        <fullName evidence="1">Uncharacterized protein</fullName>
    </submittedName>
</protein>
<sequence length="231" mass="26860">MKERILDFSAIVKETLMDKFPLQEITLPEDLRFFNSKRLLGFVCAENHIFTSNSKIKKLACSYVNIGGIAGISMGIVYPGNESDIPILIFEKMELNRIITFAFIDFVPLSRRADYQKKYIEPLKLINEDLDFLPGKINSTPSPFNSPYPFSGYFKRHHKFSVGVALERYLELWASFLGKEPLTFSPEYREEINSNKEKFKEEYPSASRSTKILRFLLGKNFAKRLWQEVLF</sequence>